<dbReference type="OrthoDB" id="5705574at2"/>
<dbReference type="Pfam" id="PF00144">
    <property type="entry name" value="Beta-lactamase"/>
    <property type="match status" value="1"/>
</dbReference>
<dbReference type="EMBL" id="VLLG01000002">
    <property type="protein sequence ID" value="TWI90650.1"/>
    <property type="molecule type" value="Genomic_DNA"/>
</dbReference>
<dbReference type="PROSITE" id="PS51257">
    <property type="entry name" value="PROKAR_LIPOPROTEIN"/>
    <property type="match status" value="1"/>
</dbReference>
<protein>
    <submittedName>
        <fullName evidence="2">Beta-lactamase</fullName>
    </submittedName>
</protein>
<evidence type="ECO:0000259" key="1">
    <source>
        <dbReference type="Pfam" id="PF00144"/>
    </source>
</evidence>
<reference evidence="2 3" key="1">
    <citation type="journal article" date="2013" name="Stand. Genomic Sci.">
        <title>Genomic Encyclopedia of Type Strains, Phase I: The one thousand microbial genomes (KMG-I) project.</title>
        <authorList>
            <person name="Kyrpides N.C."/>
            <person name="Woyke T."/>
            <person name="Eisen J.A."/>
            <person name="Garrity G."/>
            <person name="Lilburn T.G."/>
            <person name="Beck B.J."/>
            <person name="Whitman W.B."/>
            <person name="Hugenholtz P."/>
            <person name="Klenk H.P."/>
        </authorList>
    </citation>
    <scope>NUCLEOTIDE SEQUENCE [LARGE SCALE GENOMIC DNA]</scope>
    <source>
        <strain evidence="2 3">DSM 13484</strain>
    </source>
</reference>
<name>A0A562TCD1_CHIJA</name>
<dbReference type="InterPro" id="IPR001466">
    <property type="entry name" value="Beta-lactam-related"/>
</dbReference>
<feature type="domain" description="Beta-lactamase-related" evidence="1">
    <location>
        <begin position="49"/>
        <end position="200"/>
    </location>
</feature>
<sequence length="393" mass="44016">MQQRFFLPFALLLLAGCLFSCKKDIDIIQYPPSAFSLDKFEQGIIDSLEGKAVGYSYSISQNGRQVRKGAGGAAVAAWDSRHGLAVPHSWNKRQDLASCSKTITALTLMRLLQDKNMNEKALLIDYLPSFWESPAWSFNDINFDMLMQHKTGMLEGELDYYSLKQRVEGGGIFLHGNYNYRNINYAFLRIAIAYLSHGAELKALEEKYLKDPSAVSESLLITAINNYYIEQVNQKVFAPCGIPYTYPKPDGETNPTMNYNFKTQDPGWNKGDMTQFAGSAGWRLSSEEQNNILAHLKYTEDILNNTWKKKMNDNLYGWSAVRNLKGGPAYSHGGYHEDKYAPNKAPDPKGRGCYTIHVLFGNNIEAAVQVNSLGGTGAMAGVVFPAYNNAWNK</sequence>
<comment type="caution">
    <text evidence="2">The sequence shown here is derived from an EMBL/GenBank/DDBJ whole genome shotgun (WGS) entry which is preliminary data.</text>
</comment>
<dbReference type="RefSeq" id="WP_158642494.1">
    <property type="nucleotide sequence ID" value="NZ_BAAAFY010000001.1"/>
</dbReference>
<dbReference type="AlphaFoldDB" id="A0A562TCD1"/>
<accession>A0A562TCD1</accession>
<dbReference type="Proteomes" id="UP000316778">
    <property type="component" value="Unassembled WGS sequence"/>
</dbReference>
<dbReference type="SUPFAM" id="SSF56601">
    <property type="entry name" value="beta-lactamase/transpeptidase-like"/>
    <property type="match status" value="1"/>
</dbReference>
<dbReference type="Gene3D" id="3.40.710.10">
    <property type="entry name" value="DD-peptidase/beta-lactamase superfamily"/>
    <property type="match status" value="1"/>
</dbReference>
<proteinExistence type="predicted"/>
<evidence type="ECO:0000313" key="3">
    <source>
        <dbReference type="Proteomes" id="UP000316778"/>
    </source>
</evidence>
<dbReference type="InterPro" id="IPR012338">
    <property type="entry name" value="Beta-lactam/transpept-like"/>
</dbReference>
<keyword evidence="3" id="KW-1185">Reference proteome</keyword>
<gene>
    <name evidence="2" type="ORF">LX66_0010</name>
</gene>
<organism evidence="2 3">
    <name type="scientific">Chitinophaga japonensis</name>
    <name type="common">Flexibacter japonensis</name>
    <dbReference type="NCBI Taxonomy" id="104662"/>
    <lineage>
        <taxon>Bacteria</taxon>
        <taxon>Pseudomonadati</taxon>
        <taxon>Bacteroidota</taxon>
        <taxon>Chitinophagia</taxon>
        <taxon>Chitinophagales</taxon>
        <taxon>Chitinophagaceae</taxon>
        <taxon>Chitinophaga</taxon>
    </lineage>
</organism>
<evidence type="ECO:0000313" key="2">
    <source>
        <dbReference type="EMBL" id="TWI90650.1"/>
    </source>
</evidence>